<keyword evidence="2" id="KW-1185">Reference proteome</keyword>
<dbReference type="AlphaFoldDB" id="A0A8J3GZV3"/>
<protein>
    <submittedName>
        <fullName evidence="1">Uncharacterized protein</fullName>
    </submittedName>
</protein>
<gene>
    <name evidence="1" type="ORF">GCM10017056_32120</name>
</gene>
<reference evidence="1" key="1">
    <citation type="journal article" date="2014" name="Int. J. Syst. Evol. Microbiol.">
        <title>Complete genome sequence of Corynebacterium casei LMG S-19264T (=DSM 44701T), isolated from a smear-ripened cheese.</title>
        <authorList>
            <consortium name="US DOE Joint Genome Institute (JGI-PGF)"/>
            <person name="Walter F."/>
            <person name="Albersmeier A."/>
            <person name="Kalinowski J."/>
            <person name="Ruckert C."/>
        </authorList>
    </citation>
    <scope>NUCLEOTIDE SEQUENCE</scope>
    <source>
        <strain evidence="1">KCTC 42650</strain>
    </source>
</reference>
<proteinExistence type="predicted"/>
<accession>A0A8J3GZV3</accession>
<evidence type="ECO:0000313" key="2">
    <source>
        <dbReference type="Proteomes" id="UP000626220"/>
    </source>
</evidence>
<organism evidence="1 2">
    <name type="scientific">Seohaeicola zhoushanensis</name>
    <dbReference type="NCBI Taxonomy" id="1569283"/>
    <lineage>
        <taxon>Bacteria</taxon>
        <taxon>Pseudomonadati</taxon>
        <taxon>Pseudomonadota</taxon>
        <taxon>Alphaproteobacteria</taxon>
        <taxon>Rhodobacterales</taxon>
        <taxon>Roseobacteraceae</taxon>
        <taxon>Seohaeicola</taxon>
    </lineage>
</organism>
<sequence length="85" mass="8408">MLAVLPVAWIALLAGVMLVSDAAPAALVVLPSDDLLNHLPEGVAILSATPVSVTLAARTPGLAAALYASGAWLVLPAGLAGCTPR</sequence>
<comment type="caution">
    <text evidence="1">The sequence shown here is derived from an EMBL/GenBank/DDBJ whole genome shotgun (WGS) entry which is preliminary data.</text>
</comment>
<evidence type="ECO:0000313" key="1">
    <source>
        <dbReference type="EMBL" id="GHF58314.1"/>
    </source>
</evidence>
<dbReference type="Proteomes" id="UP000626220">
    <property type="component" value="Unassembled WGS sequence"/>
</dbReference>
<dbReference type="EMBL" id="BNCJ01000010">
    <property type="protein sequence ID" value="GHF58314.1"/>
    <property type="molecule type" value="Genomic_DNA"/>
</dbReference>
<name>A0A8J3GZV3_9RHOB</name>
<reference evidence="1" key="2">
    <citation type="submission" date="2020-09" db="EMBL/GenBank/DDBJ databases">
        <authorList>
            <person name="Sun Q."/>
            <person name="Kim S."/>
        </authorList>
    </citation>
    <scope>NUCLEOTIDE SEQUENCE</scope>
    <source>
        <strain evidence="1">KCTC 42650</strain>
    </source>
</reference>